<dbReference type="RefSeq" id="WP_073026043.1">
    <property type="nucleotide sequence ID" value="NZ_FQZS01000012.1"/>
</dbReference>
<dbReference type="PANTHER" id="PTHR32432">
    <property type="entry name" value="CELL DIVISION PROTEIN FTSA-RELATED"/>
    <property type="match status" value="1"/>
</dbReference>
<dbReference type="InterPro" id="IPR050696">
    <property type="entry name" value="FtsA/MreB"/>
</dbReference>
<dbReference type="SUPFAM" id="SSF53067">
    <property type="entry name" value="Actin-like ATPase domain"/>
    <property type="match status" value="1"/>
</dbReference>
<sequence length="475" mass="52002">MRESILSVGIDIGTSTTQLVFSSILIENIASQFSVPRIEVKEKRVIYRSPIYFTPLIDQETIDGQKIREIIEAEYKKAGFSPEEVSTGAVIITGETARKENASLVLESLSGLAGEFVVATAGPDLESIIAGKGAGTERFSRDEECTAVNLDIGGGTTNIAVFKNGQVIDTACLDIGGRLIRLAKDNSGIEYIAPKVKRLTERMSIDIRKGERLTVGKAEIICKEMTKALEEVLGLRPKSELLEMMLTGKDLKRNYSIDYVTFSGGVADFIYNSTDNNVFRFNDIGILLGKAISQSDITRRLKMKKLNETIRATVVGAGAHTVEISGSTITYTKNCFPLKNIPILKVHNEPEDIESLAENIRSIIELYNLQSGGQQMALALKGVKNPKYSQLVAIAESIVRGIGEYLKTQEYLIVVVENDIAKALGQTLYQMLHREKDVVSIDGISVGNGDYIDIGKPLGDGRVVPVVIKTLIFNF</sequence>
<accession>A0A1M6FID0</accession>
<dbReference type="EMBL" id="FQZS01000012">
    <property type="protein sequence ID" value="SHI97481.1"/>
    <property type="molecule type" value="Genomic_DNA"/>
</dbReference>
<dbReference type="PIRSF" id="PIRSF012293">
    <property type="entry name" value="EutA"/>
    <property type="match status" value="1"/>
</dbReference>
<dbReference type="PANTHER" id="PTHR32432:SF13">
    <property type="entry name" value="ETHANOLAMINE AMMONIA-LYASE REACTIVASE EUTA"/>
    <property type="match status" value="1"/>
</dbReference>
<dbReference type="AlphaFoldDB" id="A0A1M6FID0"/>
<dbReference type="InterPro" id="IPR043129">
    <property type="entry name" value="ATPase_NBD"/>
</dbReference>
<organism evidence="1 2">
    <name type="scientific">Lutispora thermophila DSM 19022</name>
    <dbReference type="NCBI Taxonomy" id="1122184"/>
    <lineage>
        <taxon>Bacteria</taxon>
        <taxon>Bacillati</taxon>
        <taxon>Bacillota</taxon>
        <taxon>Clostridia</taxon>
        <taxon>Lutisporales</taxon>
        <taxon>Lutisporaceae</taxon>
        <taxon>Lutispora</taxon>
    </lineage>
</organism>
<dbReference type="Gene3D" id="3.30.420.40">
    <property type="match status" value="1"/>
</dbReference>
<name>A0A1M6FID0_9FIRM</name>
<dbReference type="Pfam" id="PF06277">
    <property type="entry name" value="EutA"/>
    <property type="match status" value="1"/>
</dbReference>
<keyword evidence="1" id="KW-0456">Lyase</keyword>
<dbReference type="OrthoDB" id="1542at2"/>
<dbReference type="GO" id="GO:0016829">
    <property type="term" value="F:lyase activity"/>
    <property type="evidence" value="ECO:0007669"/>
    <property type="project" value="UniProtKB-KW"/>
</dbReference>
<proteinExistence type="predicted"/>
<evidence type="ECO:0000313" key="1">
    <source>
        <dbReference type="EMBL" id="SHI97481.1"/>
    </source>
</evidence>
<dbReference type="InterPro" id="IPR009377">
    <property type="entry name" value="EutA"/>
</dbReference>
<dbReference type="Proteomes" id="UP000184442">
    <property type="component" value="Unassembled WGS sequence"/>
</dbReference>
<dbReference type="STRING" id="1122184.SAMN02745176_01981"/>
<evidence type="ECO:0000313" key="2">
    <source>
        <dbReference type="Proteomes" id="UP000184442"/>
    </source>
</evidence>
<protein>
    <submittedName>
        <fullName evidence="1">Reactivating factor of Adenosylcobalamin-dependent ethanolamine ammonia lyase</fullName>
    </submittedName>
</protein>
<gene>
    <name evidence="1" type="ORF">SAMN02745176_01981</name>
</gene>
<keyword evidence="2" id="KW-1185">Reference proteome</keyword>
<dbReference type="NCBIfam" id="NF007992">
    <property type="entry name" value="PRK10719.1-3"/>
    <property type="match status" value="1"/>
</dbReference>
<reference evidence="1 2" key="1">
    <citation type="submission" date="2016-11" db="EMBL/GenBank/DDBJ databases">
        <authorList>
            <person name="Jaros S."/>
            <person name="Januszkiewicz K."/>
            <person name="Wedrychowicz H."/>
        </authorList>
    </citation>
    <scope>NUCLEOTIDE SEQUENCE [LARGE SCALE GENOMIC DNA]</scope>
    <source>
        <strain evidence="1 2">DSM 19022</strain>
    </source>
</reference>